<sequence length="111" mass="12515">MRFRHEGLLSALVLVLAEKLRECGHQRLTVIARGLQSLRYGPAAFVNAHGNIFTPCSMAKLDLPAVECLLDYLSTISHPVRHKASFTSGGLQWIRSTYNDWCCRRLQINCT</sequence>
<protein>
    <submittedName>
        <fullName evidence="2">Uncharacterized protein</fullName>
    </submittedName>
</protein>
<keyword evidence="3" id="KW-1185">Reference proteome</keyword>
<evidence type="ECO:0000256" key="1">
    <source>
        <dbReference type="SAM" id="SignalP"/>
    </source>
</evidence>
<dbReference type="EMBL" id="CDMY01000370">
    <property type="protein sequence ID" value="CEM06770.1"/>
    <property type="molecule type" value="Genomic_DNA"/>
</dbReference>
<name>A0A0G4F427_VITBC</name>
<dbReference type="VEuPathDB" id="CryptoDB:Vbra_8763"/>
<evidence type="ECO:0000313" key="3">
    <source>
        <dbReference type="Proteomes" id="UP000041254"/>
    </source>
</evidence>
<gene>
    <name evidence="2" type="ORF">Vbra_8763</name>
</gene>
<feature type="signal peptide" evidence="1">
    <location>
        <begin position="1"/>
        <end position="17"/>
    </location>
</feature>
<dbReference type="AlphaFoldDB" id="A0A0G4F427"/>
<keyword evidence="1" id="KW-0732">Signal</keyword>
<proteinExistence type="predicted"/>
<dbReference type="InParanoid" id="A0A0G4F427"/>
<organism evidence="2 3">
    <name type="scientific">Vitrella brassicaformis (strain CCMP3155)</name>
    <dbReference type="NCBI Taxonomy" id="1169540"/>
    <lineage>
        <taxon>Eukaryota</taxon>
        <taxon>Sar</taxon>
        <taxon>Alveolata</taxon>
        <taxon>Colpodellida</taxon>
        <taxon>Vitrellaceae</taxon>
        <taxon>Vitrella</taxon>
    </lineage>
</organism>
<reference evidence="2 3" key="1">
    <citation type="submission" date="2014-11" db="EMBL/GenBank/DDBJ databases">
        <authorList>
            <person name="Zhu J."/>
            <person name="Qi W."/>
            <person name="Song R."/>
        </authorList>
    </citation>
    <scope>NUCLEOTIDE SEQUENCE [LARGE SCALE GENOMIC DNA]</scope>
</reference>
<evidence type="ECO:0000313" key="2">
    <source>
        <dbReference type="EMBL" id="CEM06770.1"/>
    </source>
</evidence>
<dbReference type="Proteomes" id="UP000041254">
    <property type="component" value="Unassembled WGS sequence"/>
</dbReference>
<feature type="chain" id="PRO_5005188738" evidence="1">
    <location>
        <begin position="18"/>
        <end position="111"/>
    </location>
</feature>
<accession>A0A0G4F427</accession>